<dbReference type="InterPro" id="IPR036291">
    <property type="entry name" value="NAD(P)-bd_dom_sf"/>
</dbReference>
<dbReference type="InterPro" id="IPR050463">
    <property type="entry name" value="Gfo/Idh/MocA_oxidrdct_glycsds"/>
</dbReference>
<proteinExistence type="predicted"/>
<dbReference type="GO" id="GO:0000166">
    <property type="term" value="F:nucleotide binding"/>
    <property type="evidence" value="ECO:0007669"/>
    <property type="project" value="InterPro"/>
</dbReference>
<dbReference type="EC" id="1.1.99.28" evidence="4"/>
<dbReference type="GO" id="GO:0047061">
    <property type="term" value="F:glucose-fructose oxidoreductase activity"/>
    <property type="evidence" value="ECO:0007669"/>
    <property type="project" value="UniProtKB-EC"/>
</dbReference>
<dbReference type="AlphaFoldDB" id="A0A6J4PA24"/>
<dbReference type="Pfam" id="PF22725">
    <property type="entry name" value="GFO_IDH_MocA_C3"/>
    <property type="match status" value="1"/>
</dbReference>
<dbReference type="Gene3D" id="3.40.50.720">
    <property type="entry name" value="NAD(P)-binding Rossmann-like Domain"/>
    <property type="match status" value="1"/>
</dbReference>
<dbReference type="SUPFAM" id="SSF55347">
    <property type="entry name" value="Glyceraldehyde-3-phosphate dehydrogenase-like, C-terminal domain"/>
    <property type="match status" value="1"/>
</dbReference>
<protein>
    <submittedName>
        <fullName evidence="4">GH109</fullName>
        <ecNumber evidence="4">1.1.99.28</ecNumber>
    </submittedName>
</protein>
<dbReference type="EMBL" id="CADCUO010000190">
    <property type="protein sequence ID" value="CAA9410408.1"/>
    <property type="molecule type" value="Genomic_DNA"/>
</dbReference>
<organism evidence="4">
    <name type="scientific">uncultured Propionibacteriaceae bacterium</name>
    <dbReference type="NCBI Taxonomy" id="257457"/>
    <lineage>
        <taxon>Bacteria</taxon>
        <taxon>Bacillati</taxon>
        <taxon>Actinomycetota</taxon>
        <taxon>Actinomycetes</taxon>
        <taxon>Propionibacteriales</taxon>
        <taxon>Propionibacteriaceae</taxon>
        <taxon>environmental samples</taxon>
    </lineage>
</organism>
<sequence length="362" mass="38304">MSDTRNLRAGVIGVGWAGEQHLIGYAAAGNVDIVALAGMEADRLELLGNAYGADLRYADWEQVLDEADLDVVSICTPTALHAPMAIAALNAGIHVLSEKPMAENAVTAQKMVDAAIANDKVLDVLFNHRRGGQVKALKKIVDSGLLGRIYYAKAGWLRRSGIPGLGSWFTKMKTAGGGPMMDIGVHMLDMAMHLLDEPSVSTVSATTYAEFGPRGIGGATGLGSQKSGVGDSVEFEVEDLSTAFMRLDSGGTLLLESSWASWIPHDLIYINLYGSDGGATLELGGSPATYTKLDVWTEVSGFPAEIQPDIPPSGGHSEAVLDFLAKVRSDNHDAHRGHEGLARSLVVDACYASAAKQREVTL</sequence>
<name>A0A6J4PA24_9ACTN</name>
<accession>A0A6J4PA24</accession>
<dbReference type="Gene3D" id="3.30.360.10">
    <property type="entry name" value="Dihydrodipicolinate Reductase, domain 2"/>
    <property type="match status" value="1"/>
</dbReference>
<gene>
    <name evidence="4" type="ORF">AVDCRST_MAG75-2710</name>
</gene>
<dbReference type="PANTHER" id="PTHR43818">
    <property type="entry name" value="BCDNA.GH03377"/>
    <property type="match status" value="1"/>
</dbReference>
<keyword evidence="1 4" id="KW-0560">Oxidoreductase</keyword>
<reference evidence="4" key="1">
    <citation type="submission" date="2020-02" db="EMBL/GenBank/DDBJ databases">
        <authorList>
            <person name="Meier V. D."/>
        </authorList>
    </citation>
    <scope>NUCLEOTIDE SEQUENCE</scope>
    <source>
        <strain evidence="4">AVDCRST_MAG75</strain>
    </source>
</reference>
<evidence type="ECO:0000259" key="3">
    <source>
        <dbReference type="Pfam" id="PF22725"/>
    </source>
</evidence>
<dbReference type="Pfam" id="PF01408">
    <property type="entry name" value="GFO_IDH_MocA"/>
    <property type="match status" value="1"/>
</dbReference>
<dbReference type="InterPro" id="IPR055170">
    <property type="entry name" value="GFO_IDH_MocA-like_dom"/>
</dbReference>
<feature type="domain" description="Gfo/Idh/MocA-like oxidoreductase N-terminal" evidence="2">
    <location>
        <begin position="7"/>
        <end position="124"/>
    </location>
</feature>
<dbReference type="SUPFAM" id="SSF51735">
    <property type="entry name" value="NAD(P)-binding Rossmann-fold domains"/>
    <property type="match status" value="1"/>
</dbReference>
<dbReference type="InterPro" id="IPR000683">
    <property type="entry name" value="Gfo/Idh/MocA-like_OxRdtase_N"/>
</dbReference>
<dbReference type="PANTHER" id="PTHR43818:SF11">
    <property type="entry name" value="BCDNA.GH03377"/>
    <property type="match status" value="1"/>
</dbReference>
<evidence type="ECO:0000313" key="4">
    <source>
        <dbReference type="EMBL" id="CAA9410408.1"/>
    </source>
</evidence>
<evidence type="ECO:0000259" key="2">
    <source>
        <dbReference type="Pfam" id="PF01408"/>
    </source>
</evidence>
<feature type="domain" description="GFO/IDH/MocA-like oxidoreductase" evidence="3">
    <location>
        <begin position="135"/>
        <end position="279"/>
    </location>
</feature>
<evidence type="ECO:0000256" key="1">
    <source>
        <dbReference type="ARBA" id="ARBA00023002"/>
    </source>
</evidence>